<name>A0A8S1X005_PAROT</name>
<accession>A0A8S1X005</accession>
<comment type="caution">
    <text evidence="1">The sequence shown here is derived from an EMBL/GenBank/DDBJ whole genome shotgun (WGS) entry which is preliminary data.</text>
</comment>
<gene>
    <name evidence="1" type="ORF">POCTA_138.1.T1060130</name>
</gene>
<organism evidence="1 2">
    <name type="scientific">Paramecium octaurelia</name>
    <dbReference type="NCBI Taxonomy" id="43137"/>
    <lineage>
        <taxon>Eukaryota</taxon>
        <taxon>Sar</taxon>
        <taxon>Alveolata</taxon>
        <taxon>Ciliophora</taxon>
        <taxon>Intramacronucleata</taxon>
        <taxon>Oligohymenophorea</taxon>
        <taxon>Peniculida</taxon>
        <taxon>Parameciidae</taxon>
        <taxon>Paramecium</taxon>
    </lineage>
</organism>
<sequence>MSSFNVLNNKFMQQAMERKSSRSIQLSQKNLDESNKSTFYEIWDKDDGLDSPMSPKIKLPGYYQPKFINSVRSQSKRGSEIH</sequence>
<evidence type="ECO:0000313" key="2">
    <source>
        <dbReference type="Proteomes" id="UP000683925"/>
    </source>
</evidence>
<reference evidence="1" key="1">
    <citation type="submission" date="2021-01" db="EMBL/GenBank/DDBJ databases">
        <authorList>
            <consortium name="Genoscope - CEA"/>
            <person name="William W."/>
        </authorList>
    </citation>
    <scope>NUCLEOTIDE SEQUENCE</scope>
</reference>
<keyword evidence="2" id="KW-1185">Reference proteome</keyword>
<protein>
    <submittedName>
        <fullName evidence="1">Uncharacterized protein</fullName>
    </submittedName>
</protein>
<dbReference type="AlphaFoldDB" id="A0A8S1X005"/>
<dbReference type="EMBL" id="CAJJDP010000106">
    <property type="protein sequence ID" value="CAD8194237.1"/>
    <property type="molecule type" value="Genomic_DNA"/>
</dbReference>
<dbReference type="Proteomes" id="UP000683925">
    <property type="component" value="Unassembled WGS sequence"/>
</dbReference>
<dbReference type="OrthoDB" id="296611at2759"/>
<evidence type="ECO:0000313" key="1">
    <source>
        <dbReference type="EMBL" id="CAD8194237.1"/>
    </source>
</evidence>
<proteinExistence type="predicted"/>
<dbReference type="OMA" id="TFYEIWD"/>